<evidence type="ECO:0000256" key="5">
    <source>
        <dbReference type="ARBA" id="ARBA00022676"/>
    </source>
</evidence>
<evidence type="ECO:0000256" key="6">
    <source>
        <dbReference type="ARBA" id="ARBA00022679"/>
    </source>
</evidence>
<dbReference type="RefSeq" id="WP_377093907.1">
    <property type="nucleotide sequence ID" value="NZ_JBHSJM010000001.1"/>
</dbReference>
<evidence type="ECO:0000256" key="9">
    <source>
        <dbReference type="ARBA" id="ARBA00031501"/>
    </source>
</evidence>
<dbReference type="Gene3D" id="3.20.20.80">
    <property type="entry name" value="Glycosidases"/>
    <property type="match status" value="1"/>
</dbReference>
<organism evidence="10 11">
    <name type="scientific">Rubritalea spongiae</name>
    <dbReference type="NCBI Taxonomy" id="430797"/>
    <lineage>
        <taxon>Bacteria</taxon>
        <taxon>Pseudomonadati</taxon>
        <taxon>Verrucomicrobiota</taxon>
        <taxon>Verrucomicrobiia</taxon>
        <taxon>Verrucomicrobiales</taxon>
        <taxon>Rubritaleaceae</taxon>
        <taxon>Rubritalea</taxon>
    </lineage>
</organism>
<evidence type="ECO:0000256" key="1">
    <source>
        <dbReference type="ARBA" id="ARBA00000439"/>
    </source>
</evidence>
<evidence type="ECO:0000256" key="3">
    <source>
        <dbReference type="ARBA" id="ARBA00012560"/>
    </source>
</evidence>
<dbReference type="Proteomes" id="UP001597297">
    <property type="component" value="Unassembled WGS sequence"/>
</dbReference>
<keyword evidence="5" id="KW-0328">Glycosyltransferase</keyword>
<evidence type="ECO:0000256" key="7">
    <source>
        <dbReference type="ARBA" id="ARBA00023277"/>
    </source>
</evidence>
<comment type="similarity">
    <text evidence="2">Belongs to the disproportionating enzyme family.</text>
</comment>
<evidence type="ECO:0000313" key="11">
    <source>
        <dbReference type="Proteomes" id="UP001597297"/>
    </source>
</evidence>
<comment type="caution">
    <text evidence="10">The sequence shown here is derived from an EMBL/GenBank/DDBJ whole genome shotgun (WGS) entry which is preliminary data.</text>
</comment>
<evidence type="ECO:0000313" key="10">
    <source>
        <dbReference type="EMBL" id="MFD2277307.1"/>
    </source>
</evidence>
<gene>
    <name evidence="10" type="ORF">ACFSQZ_12570</name>
</gene>
<comment type="catalytic activity">
    <reaction evidence="1">
        <text>Transfers a segment of a (1-&gt;4)-alpha-D-glucan to a new position in an acceptor, which may be glucose or a (1-&gt;4)-alpha-D-glucan.</text>
        <dbReference type="EC" id="2.4.1.25"/>
    </reaction>
</comment>
<evidence type="ECO:0000256" key="4">
    <source>
        <dbReference type="ARBA" id="ARBA00020295"/>
    </source>
</evidence>
<dbReference type="EMBL" id="JBHUJC010000041">
    <property type="protein sequence ID" value="MFD2277307.1"/>
    <property type="molecule type" value="Genomic_DNA"/>
</dbReference>
<keyword evidence="6" id="KW-0808">Transferase</keyword>
<dbReference type="SUPFAM" id="SSF51445">
    <property type="entry name" value="(Trans)glycosidases"/>
    <property type="match status" value="1"/>
</dbReference>
<dbReference type="InterPro" id="IPR017853">
    <property type="entry name" value="GH"/>
</dbReference>
<name>A0ABW5E4L9_9BACT</name>
<protein>
    <recommendedName>
        <fullName evidence="4">4-alpha-glucanotransferase</fullName>
        <ecNumber evidence="3">2.4.1.25</ecNumber>
    </recommendedName>
    <alternativeName>
        <fullName evidence="8">Amylomaltase</fullName>
    </alternativeName>
    <alternativeName>
        <fullName evidence="9">Disproportionating enzyme</fullName>
    </alternativeName>
</protein>
<dbReference type="PANTHER" id="PTHR32438">
    <property type="entry name" value="4-ALPHA-GLUCANOTRANSFERASE DPE1, CHLOROPLASTIC/AMYLOPLASTIC"/>
    <property type="match status" value="1"/>
</dbReference>
<dbReference type="InterPro" id="IPR003385">
    <property type="entry name" value="Glyco_hydro_77"/>
</dbReference>
<keyword evidence="11" id="KW-1185">Reference proteome</keyword>
<evidence type="ECO:0000256" key="2">
    <source>
        <dbReference type="ARBA" id="ARBA00005684"/>
    </source>
</evidence>
<evidence type="ECO:0000256" key="8">
    <source>
        <dbReference type="ARBA" id="ARBA00031423"/>
    </source>
</evidence>
<dbReference type="PANTHER" id="PTHR32438:SF5">
    <property type="entry name" value="4-ALPHA-GLUCANOTRANSFERASE DPE1, CHLOROPLASTIC_AMYLOPLASTIC"/>
    <property type="match status" value="1"/>
</dbReference>
<dbReference type="Pfam" id="PF02446">
    <property type="entry name" value="Glyco_hydro_77"/>
    <property type="match status" value="1"/>
</dbReference>
<keyword evidence="7" id="KW-0119">Carbohydrate metabolism</keyword>
<reference evidence="11" key="1">
    <citation type="journal article" date="2019" name="Int. J. Syst. Evol. Microbiol.">
        <title>The Global Catalogue of Microorganisms (GCM) 10K type strain sequencing project: providing services to taxonomists for standard genome sequencing and annotation.</title>
        <authorList>
            <consortium name="The Broad Institute Genomics Platform"/>
            <consortium name="The Broad Institute Genome Sequencing Center for Infectious Disease"/>
            <person name="Wu L."/>
            <person name="Ma J."/>
        </authorList>
    </citation>
    <scope>NUCLEOTIDE SEQUENCE [LARGE SCALE GENOMIC DNA]</scope>
    <source>
        <strain evidence="11">JCM 16545</strain>
    </source>
</reference>
<proteinExistence type="inferred from homology"/>
<dbReference type="EC" id="2.4.1.25" evidence="3"/>
<sequence length="566" mass="64801">MSKRVMENGKRTAGVLFPVFSMRREGDLGIGDTTAVKQCLDWFAEHRLGFLQLLPINVTGSDRSPYSAISSVALDPLYIDLEKIKGVGAAALRKAREACGVARISASVDYATVWQVKSEVLSAAFAKFCEREGDGEFETFKKEHRSWLEPYCKYRWLIDEAGGEEDWSLWPEEFNTREKAMVYEGRRKRKEGAEVNTAQDYYAWEQWHAFGQWEEVRRHADKVGVRLMGDVPIGVSYASADVFFEPEWFHLDLFGGAPPETEFKADAFTTKWGQNWGVPVYRWDAIEGSGFRWWRQRIGALSSIFHQFRIDHILGFYRIYSFPWHPRENEKFLPLSLKQAAEKTGGRLPGFYPREDDTMVHKAQNLLDGDRYIRAVLSAAGEAEVIGEDLGTVPEYVRPHLLELGVAGFKVCHWEKDAQGEVMAGADYPECSFACFTTHDMAPMKIQWEECRKEMEEGPEKKEAAAKLKAISEFAGLEVMRKGKSYPAFSHKIKYALLDALMRCHSRYVGVMINAVGESPIQINFPGTVGDQNWTYRVSWEFGNVPKWMEKEMSSFEEMIVKYQRC</sequence>
<accession>A0ABW5E4L9</accession>